<dbReference type="GO" id="GO:0002250">
    <property type="term" value="P:adaptive immune response"/>
    <property type="evidence" value="ECO:0007669"/>
    <property type="project" value="UniProtKB-KW"/>
</dbReference>
<dbReference type="CDD" id="cd04983">
    <property type="entry name" value="IgV_TCR_alpha"/>
    <property type="match status" value="1"/>
</dbReference>
<accession>A0A671FW97</accession>
<keyword evidence="2" id="KW-0391">Immunity</keyword>
<feature type="chain" id="PRO_5025581956" description="Ig-like domain-containing protein" evidence="7">
    <location>
        <begin position="25"/>
        <end position="146"/>
    </location>
</feature>
<dbReference type="InterPro" id="IPR051006">
    <property type="entry name" value="TCR_variable_domain"/>
</dbReference>
<organism evidence="9 10">
    <name type="scientific">Rhinolophus ferrumequinum</name>
    <name type="common">Greater horseshoe bat</name>
    <dbReference type="NCBI Taxonomy" id="59479"/>
    <lineage>
        <taxon>Eukaryota</taxon>
        <taxon>Metazoa</taxon>
        <taxon>Chordata</taxon>
        <taxon>Craniata</taxon>
        <taxon>Vertebrata</taxon>
        <taxon>Euteleostomi</taxon>
        <taxon>Mammalia</taxon>
        <taxon>Eutheria</taxon>
        <taxon>Laurasiatheria</taxon>
        <taxon>Chiroptera</taxon>
        <taxon>Yinpterochiroptera</taxon>
        <taxon>Rhinolophoidea</taxon>
        <taxon>Rhinolophidae</taxon>
        <taxon>Rhinolophinae</taxon>
        <taxon>Rhinolophus</taxon>
    </lineage>
</organism>
<dbReference type="InterPro" id="IPR013783">
    <property type="entry name" value="Ig-like_fold"/>
</dbReference>
<evidence type="ECO:0000256" key="5">
    <source>
        <dbReference type="ARBA" id="ARBA00023319"/>
    </source>
</evidence>
<evidence type="ECO:0000256" key="6">
    <source>
        <dbReference type="ARBA" id="ARBA00043266"/>
    </source>
</evidence>
<keyword evidence="5" id="KW-0393">Immunoglobulin domain</keyword>
<reference evidence="9" key="5">
    <citation type="submission" date="2025-09" db="UniProtKB">
        <authorList>
            <consortium name="Ensembl"/>
        </authorList>
    </citation>
    <scope>IDENTIFICATION</scope>
</reference>
<evidence type="ECO:0000313" key="9">
    <source>
        <dbReference type="Ensembl" id="ENSRFEP00010029875.1"/>
    </source>
</evidence>
<evidence type="ECO:0000256" key="1">
    <source>
        <dbReference type="ARBA" id="ARBA00022729"/>
    </source>
</evidence>
<dbReference type="AlphaFoldDB" id="A0A671FW97"/>
<dbReference type="PROSITE" id="PS50835">
    <property type="entry name" value="IG_LIKE"/>
    <property type="match status" value="1"/>
</dbReference>
<dbReference type="InterPro" id="IPR003599">
    <property type="entry name" value="Ig_sub"/>
</dbReference>
<dbReference type="SUPFAM" id="SSF48726">
    <property type="entry name" value="Immunoglobulin"/>
    <property type="match status" value="1"/>
</dbReference>
<dbReference type="Proteomes" id="UP000472240">
    <property type="component" value="Chromosome 6"/>
</dbReference>
<dbReference type="PANTHER" id="PTHR19343">
    <property type="entry name" value="T CELL RECEPTOR ALPHA VARIABLE 1-2"/>
    <property type="match status" value="1"/>
</dbReference>
<dbReference type="Ensembl" id="ENSRFET00010032413.1">
    <property type="protein sequence ID" value="ENSRFEP00010029875.1"/>
    <property type="gene ID" value="ENSRFEG00010019811.1"/>
</dbReference>
<sequence length="146" mass="16597">MGRMLKTSIGVLFMFLLQLDWVSGGENVVQRPPSLSVQEGNSCDMNCSYTDSTSDYFPWYKQEAGKGPQLIIHIRSYQDKTEDGRFTVSLNKTVKQFSLHIEDTQPGDSAVYFCAASAHCFSDTCDLYANLEVEPLLFFRTTFKHR</sequence>
<keyword evidence="10" id="KW-1185">Reference proteome</keyword>
<evidence type="ECO:0000256" key="2">
    <source>
        <dbReference type="ARBA" id="ARBA00022859"/>
    </source>
</evidence>
<protein>
    <recommendedName>
        <fullName evidence="8">Ig-like domain-containing protein</fullName>
    </recommendedName>
</protein>
<proteinExistence type="predicted"/>
<evidence type="ECO:0000259" key="8">
    <source>
        <dbReference type="PROSITE" id="PS50835"/>
    </source>
</evidence>
<dbReference type="GO" id="GO:0042605">
    <property type="term" value="F:peptide antigen binding"/>
    <property type="evidence" value="ECO:0007669"/>
    <property type="project" value="TreeGrafter"/>
</dbReference>
<dbReference type="Pfam" id="PF07686">
    <property type="entry name" value="V-set"/>
    <property type="match status" value="1"/>
</dbReference>
<dbReference type="PANTHER" id="PTHR19343:SF14">
    <property type="entry name" value="IG-LIKE DOMAIN-CONTAINING PROTEIN-RELATED"/>
    <property type="match status" value="1"/>
</dbReference>
<keyword evidence="6" id="KW-1279">T cell receptor</keyword>
<dbReference type="Gene3D" id="2.60.40.10">
    <property type="entry name" value="Immunoglobulins"/>
    <property type="match status" value="1"/>
</dbReference>
<dbReference type="InterPro" id="IPR036179">
    <property type="entry name" value="Ig-like_dom_sf"/>
</dbReference>
<dbReference type="InParanoid" id="A0A671FW97"/>
<feature type="domain" description="Ig-like" evidence="8">
    <location>
        <begin position="26"/>
        <end position="117"/>
    </location>
</feature>
<evidence type="ECO:0000256" key="3">
    <source>
        <dbReference type="ARBA" id="ARBA00023130"/>
    </source>
</evidence>
<reference evidence="9" key="4">
    <citation type="submission" date="2025-08" db="UniProtKB">
        <authorList>
            <consortium name="Ensembl"/>
        </authorList>
    </citation>
    <scope>IDENTIFICATION</scope>
</reference>
<name>A0A671FW97_RHIFE</name>
<dbReference type="InterPro" id="IPR007110">
    <property type="entry name" value="Ig-like_dom"/>
</dbReference>
<dbReference type="InterPro" id="IPR013106">
    <property type="entry name" value="Ig_V-set"/>
</dbReference>
<dbReference type="GeneTree" id="ENSGT00940000159469"/>
<dbReference type="SMART" id="SM00406">
    <property type="entry name" value="IGv"/>
    <property type="match status" value="1"/>
</dbReference>
<reference evidence="9 10" key="2">
    <citation type="journal article" date="2018" name="Annu Rev Anim Biosci">
        <title>Bat Biology, Genomes, and the Bat1K Project: To Generate Chromosome-Level Genomes for All Living Bat Species.</title>
        <authorList>
            <person name="Teeling E.C."/>
            <person name="Vernes S.C."/>
            <person name="Davalos L.M."/>
            <person name="Ray D.A."/>
            <person name="Gilbert M.T.P."/>
            <person name="Myers E."/>
        </authorList>
    </citation>
    <scope>NUCLEOTIDE SEQUENCE</scope>
</reference>
<keyword evidence="1 7" id="KW-0732">Signal</keyword>
<keyword evidence="3" id="KW-1064">Adaptive immunity</keyword>
<dbReference type="SMART" id="SM00409">
    <property type="entry name" value="IG"/>
    <property type="match status" value="1"/>
</dbReference>
<feature type="signal peptide" evidence="7">
    <location>
        <begin position="1"/>
        <end position="24"/>
    </location>
</feature>
<dbReference type="OMA" id="NMATKED"/>
<dbReference type="GO" id="GO:0042101">
    <property type="term" value="C:T cell receptor complex"/>
    <property type="evidence" value="ECO:0007669"/>
    <property type="project" value="UniProtKB-KW"/>
</dbReference>
<evidence type="ECO:0000313" key="10">
    <source>
        <dbReference type="Proteomes" id="UP000472240"/>
    </source>
</evidence>
<keyword evidence="4" id="KW-0675">Receptor</keyword>
<reference evidence="9 10" key="1">
    <citation type="journal article" date="2015" name="Annu Rev Anim Biosci">
        <title>The Genome 10K Project: a way forward.</title>
        <authorList>
            <person name="Koepfli K.P."/>
            <person name="Paten B."/>
            <person name="O'Brien S.J."/>
            <person name="Koepfli K.P."/>
            <person name="Paten B."/>
            <person name="Antunes A."/>
            <person name="Belov K."/>
            <person name="Bustamante C."/>
            <person name="Castoe T.A."/>
            <person name="Clawson H."/>
            <person name="Crawford A.J."/>
            <person name="Diekhans M."/>
            <person name="Distel D."/>
            <person name="Durbin R."/>
            <person name="Earl D."/>
            <person name="Fujita M.K."/>
            <person name="Gamble T."/>
            <person name="Georges A."/>
            <person name="Gemmell N."/>
            <person name="Gilbert M.T."/>
            <person name="Graves J.M."/>
            <person name="Green R.E."/>
            <person name="Hickey G."/>
            <person name="Jarvis E.D."/>
            <person name="Johnson W."/>
            <person name="Komissarov A."/>
            <person name="Korf I."/>
            <person name="Kuhn R."/>
            <person name="Larkin D.M."/>
            <person name="Lewin H."/>
            <person name="Lopez J.V."/>
            <person name="Ma J."/>
            <person name="Marques-Bonet T."/>
            <person name="Miller W."/>
            <person name="Murphy R."/>
            <person name="Pevzner P."/>
            <person name="Shapiro B."/>
            <person name="Steiner C."/>
            <person name="Tamazian G."/>
            <person name="Venkatesh B."/>
            <person name="Wang J."/>
            <person name="Wayne R."/>
            <person name="Wiley E."/>
            <person name="Yang H."/>
            <person name="Zhang G."/>
            <person name="Haussler D."/>
            <person name="Ryder O."/>
            <person name="O'Brien S.J."/>
        </authorList>
    </citation>
    <scope>NUCLEOTIDE SEQUENCE</scope>
</reference>
<evidence type="ECO:0000256" key="7">
    <source>
        <dbReference type="SAM" id="SignalP"/>
    </source>
</evidence>
<reference evidence="10" key="3">
    <citation type="submission" date="2018-12" db="EMBL/GenBank/DDBJ databases">
        <title>G10K-VGP greater horseshoe bat female genome, primary haplotype.</title>
        <authorList>
            <person name="Teeling E."/>
            <person name="Myers G."/>
            <person name="Vernes S."/>
            <person name="Pippel M."/>
            <person name="Winkler S."/>
            <person name="Fedrigo O."/>
            <person name="Rhie A."/>
            <person name="Koren S."/>
            <person name="Phillippy A."/>
            <person name="Lewin H."/>
            <person name="Damas J."/>
            <person name="Howe K."/>
            <person name="Mountcastle J."/>
            <person name="Jarvis E.D."/>
        </authorList>
    </citation>
    <scope>NUCLEOTIDE SEQUENCE [LARGE SCALE GENOMIC DNA]</scope>
</reference>
<evidence type="ECO:0000256" key="4">
    <source>
        <dbReference type="ARBA" id="ARBA00023170"/>
    </source>
</evidence>